<sequence>MEGYYDKKIRNFATIGRISVNFIWILTLLSILNNFTNWFSEYDDIQEEYVENFKTIFMISLYTCFPMTGIIWLLRTNKSDNQ</sequence>
<organism evidence="2 3">
    <name type="scientific">Sphingobacterium spiritivorum ATCC 33861</name>
    <dbReference type="NCBI Taxonomy" id="525373"/>
    <lineage>
        <taxon>Bacteria</taxon>
        <taxon>Pseudomonadati</taxon>
        <taxon>Bacteroidota</taxon>
        <taxon>Sphingobacteriia</taxon>
        <taxon>Sphingobacteriales</taxon>
        <taxon>Sphingobacteriaceae</taxon>
        <taxon>Sphingobacterium</taxon>
    </lineage>
</organism>
<proteinExistence type="predicted"/>
<dbReference type="AlphaFoldDB" id="D7VN85"/>
<feature type="transmembrane region" description="Helical" evidence="1">
    <location>
        <begin position="55"/>
        <end position="74"/>
    </location>
</feature>
<reference evidence="2" key="1">
    <citation type="submission" date="2010-07" db="EMBL/GenBank/DDBJ databases">
        <authorList>
            <person name="Muzny D."/>
            <person name="Qin X."/>
            <person name="Buhay C."/>
            <person name="Dugan-Rocha S."/>
            <person name="Ding Y."/>
            <person name="Chen G."/>
            <person name="Hawes A."/>
            <person name="Holder M."/>
            <person name="Jhangiani S."/>
            <person name="Johnson A."/>
            <person name="Khan Z."/>
            <person name="Li Z."/>
            <person name="Liu W."/>
            <person name="Liu X."/>
            <person name="Perez L."/>
            <person name="Shen H."/>
            <person name="Wang Q."/>
            <person name="Watt J."/>
            <person name="Xi L."/>
            <person name="Xin Y."/>
            <person name="Zhou J."/>
            <person name="Deng J."/>
            <person name="Jiang H."/>
            <person name="Liu Y."/>
            <person name="Qu J."/>
            <person name="Song X.-Z."/>
            <person name="Zhang L."/>
            <person name="Villasana D."/>
            <person name="Johnson A."/>
            <person name="Liu J."/>
            <person name="Liyanage D."/>
            <person name="Lorensuhewa L."/>
            <person name="Robinson T."/>
            <person name="Song A."/>
            <person name="Song B.-B."/>
            <person name="Dinh H."/>
            <person name="Thornton R."/>
            <person name="Coyle M."/>
            <person name="Francisco L."/>
            <person name="Jackson L."/>
            <person name="Javaid M."/>
            <person name="Korchina V."/>
            <person name="Kovar C."/>
            <person name="Mata R."/>
            <person name="Mathew T."/>
            <person name="Ngo R."/>
            <person name="Nguyen L."/>
            <person name="Nguyen N."/>
            <person name="Okwuonu G."/>
            <person name="Ongeri F."/>
            <person name="Pham C."/>
            <person name="Simmons D."/>
            <person name="Wilczek-Boney K."/>
            <person name="Hale W."/>
            <person name="Jakkamsetti A."/>
            <person name="Pham P."/>
            <person name="Ruth R."/>
            <person name="San Lucas F."/>
            <person name="Warren J."/>
            <person name="Zhang J."/>
            <person name="Zhao Z."/>
            <person name="Zhou C."/>
            <person name="Zhu D."/>
            <person name="Lee S."/>
            <person name="Bess C."/>
            <person name="Blankenburg K."/>
            <person name="Forbes L."/>
            <person name="Fu Q."/>
            <person name="Gubbala S."/>
            <person name="Hirani K."/>
            <person name="Jayaseelan J.C."/>
            <person name="Lara F."/>
            <person name="Munidasa M."/>
            <person name="Palculict T."/>
            <person name="Patil S."/>
            <person name="Pu L.-L."/>
            <person name="Saada N."/>
            <person name="Tang L."/>
            <person name="Weissenberger G."/>
            <person name="Zhu Y."/>
            <person name="Hemphill L."/>
            <person name="Shang Y."/>
            <person name="Youmans B."/>
            <person name="Ayvaz T."/>
            <person name="Ross M."/>
            <person name="Santibanez J."/>
            <person name="Aqrawi P."/>
            <person name="Gross S."/>
            <person name="Joshi V."/>
            <person name="Fowler G."/>
            <person name="Nazareth L."/>
            <person name="Reid J."/>
            <person name="Worley K."/>
            <person name="Petrosino J."/>
            <person name="Highlander S."/>
            <person name="Gibbs R."/>
        </authorList>
    </citation>
    <scope>NUCLEOTIDE SEQUENCE [LARGE SCALE GENOMIC DNA]</scope>
    <source>
        <strain evidence="2">ATCC 33861</strain>
    </source>
</reference>
<keyword evidence="1" id="KW-1133">Transmembrane helix</keyword>
<keyword evidence="1" id="KW-0472">Membrane</keyword>
<protein>
    <submittedName>
        <fullName evidence="2">Uncharacterized protein</fullName>
    </submittedName>
</protein>
<name>D7VN85_SPHSI</name>
<accession>D7VN85</accession>
<feature type="transmembrane region" description="Helical" evidence="1">
    <location>
        <begin position="12"/>
        <end position="35"/>
    </location>
</feature>
<dbReference type="EMBL" id="ACHA02000011">
    <property type="protein sequence ID" value="EFK57382.1"/>
    <property type="molecule type" value="Genomic_DNA"/>
</dbReference>
<evidence type="ECO:0000313" key="3">
    <source>
        <dbReference type="Proteomes" id="UP000006258"/>
    </source>
</evidence>
<comment type="caution">
    <text evidence="2">The sequence shown here is derived from an EMBL/GenBank/DDBJ whole genome shotgun (WGS) entry which is preliminary data.</text>
</comment>
<keyword evidence="3" id="KW-1185">Reference proteome</keyword>
<dbReference type="Proteomes" id="UP000006258">
    <property type="component" value="Unassembled WGS sequence"/>
</dbReference>
<keyword evidence="1" id="KW-0812">Transmembrane</keyword>
<evidence type="ECO:0000313" key="2">
    <source>
        <dbReference type="EMBL" id="EFK57382.1"/>
    </source>
</evidence>
<dbReference type="HOGENOM" id="CLU_2556548_0_0_10"/>
<evidence type="ECO:0000256" key="1">
    <source>
        <dbReference type="SAM" id="Phobius"/>
    </source>
</evidence>
<gene>
    <name evidence="2" type="ORF">HMPREF0766_12455</name>
</gene>